<feature type="transmembrane region" description="Helical" evidence="2">
    <location>
        <begin position="13"/>
        <end position="33"/>
    </location>
</feature>
<keyword evidence="2" id="KW-1133">Transmembrane helix</keyword>
<evidence type="ECO:0000313" key="3">
    <source>
        <dbReference type="EMBL" id="OJZ91829.1"/>
    </source>
</evidence>
<organism evidence="3 4">
    <name type="scientific">Aspergillus luchuensis (strain CBS 106.47)</name>
    <dbReference type="NCBI Taxonomy" id="1137211"/>
    <lineage>
        <taxon>Eukaryota</taxon>
        <taxon>Fungi</taxon>
        <taxon>Dikarya</taxon>
        <taxon>Ascomycota</taxon>
        <taxon>Pezizomycotina</taxon>
        <taxon>Eurotiomycetes</taxon>
        <taxon>Eurotiomycetidae</taxon>
        <taxon>Eurotiales</taxon>
        <taxon>Aspergillaceae</taxon>
        <taxon>Aspergillus</taxon>
        <taxon>Aspergillus subgen. Circumdati</taxon>
    </lineage>
</organism>
<keyword evidence="2" id="KW-0472">Membrane</keyword>
<gene>
    <name evidence="3" type="ORF">ASPFODRAFT_234834</name>
</gene>
<evidence type="ECO:0000313" key="4">
    <source>
        <dbReference type="Proteomes" id="UP000184063"/>
    </source>
</evidence>
<dbReference type="Proteomes" id="UP000184063">
    <property type="component" value="Unassembled WGS sequence"/>
</dbReference>
<dbReference type="EMBL" id="KV878236">
    <property type="protein sequence ID" value="OJZ91829.1"/>
    <property type="molecule type" value="Genomic_DNA"/>
</dbReference>
<protein>
    <submittedName>
        <fullName evidence="3">Uncharacterized protein</fullName>
    </submittedName>
</protein>
<evidence type="ECO:0000256" key="1">
    <source>
        <dbReference type="SAM" id="MobiDB-lite"/>
    </source>
</evidence>
<name>A0A1M3TYG0_ASPLC</name>
<feature type="region of interest" description="Disordered" evidence="1">
    <location>
        <begin position="75"/>
        <end position="99"/>
    </location>
</feature>
<reference evidence="4" key="1">
    <citation type="journal article" date="2017" name="Genome Biol.">
        <title>Comparative genomics reveals high biological diversity and specific adaptations in the industrially and medically important fungal genus Aspergillus.</title>
        <authorList>
            <person name="de Vries R.P."/>
            <person name="Riley R."/>
            <person name="Wiebenga A."/>
            <person name="Aguilar-Osorio G."/>
            <person name="Amillis S."/>
            <person name="Uchima C.A."/>
            <person name="Anderluh G."/>
            <person name="Asadollahi M."/>
            <person name="Askin M."/>
            <person name="Barry K."/>
            <person name="Battaglia E."/>
            <person name="Bayram O."/>
            <person name="Benocci T."/>
            <person name="Braus-Stromeyer S.A."/>
            <person name="Caldana C."/>
            <person name="Canovas D."/>
            <person name="Cerqueira G.C."/>
            <person name="Chen F."/>
            <person name="Chen W."/>
            <person name="Choi C."/>
            <person name="Clum A."/>
            <person name="Dos Santos R.A."/>
            <person name="Damasio A.R."/>
            <person name="Diallinas G."/>
            <person name="Emri T."/>
            <person name="Fekete E."/>
            <person name="Flipphi M."/>
            <person name="Freyberg S."/>
            <person name="Gallo A."/>
            <person name="Gournas C."/>
            <person name="Habgood R."/>
            <person name="Hainaut M."/>
            <person name="Harispe M.L."/>
            <person name="Henrissat B."/>
            <person name="Hilden K.S."/>
            <person name="Hope R."/>
            <person name="Hossain A."/>
            <person name="Karabika E."/>
            <person name="Karaffa L."/>
            <person name="Karanyi Z."/>
            <person name="Krasevec N."/>
            <person name="Kuo A."/>
            <person name="Kusch H."/>
            <person name="LaButti K."/>
            <person name="Lagendijk E.L."/>
            <person name="Lapidus A."/>
            <person name="Levasseur A."/>
            <person name="Lindquist E."/>
            <person name="Lipzen A."/>
            <person name="Logrieco A.F."/>
            <person name="MacCabe A."/>
            <person name="Maekelae M.R."/>
            <person name="Malavazi I."/>
            <person name="Melin P."/>
            <person name="Meyer V."/>
            <person name="Mielnichuk N."/>
            <person name="Miskei M."/>
            <person name="Molnar A.P."/>
            <person name="Mule G."/>
            <person name="Ngan C.Y."/>
            <person name="Orejas M."/>
            <person name="Orosz E."/>
            <person name="Ouedraogo J.P."/>
            <person name="Overkamp K.M."/>
            <person name="Park H.-S."/>
            <person name="Perrone G."/>
            <person name="Piumi F."/>
            <person name="Punt P.J."/>
            <person name="Ram A.F."/>
            <person name="Ramon A."/>
            <person name="Rauscher S."/>
            <person name="Record E."/>
            <person name="Riano-Pachon D.M."/>
            <person name="Robert V."/>
            <person name="Roehrig J."/>
            <person name="Ruller R."/>
            <person name="Salamov A."/>
            <person name="Salih N.S."/>
            <person name="Samson R.A."/>
            <person name="Sandor E."/>
            <person name="Sanguinetti M."/>
            <person name="Schuetze T."/>
            <person name="Sepcic K."/>
            <person name="Shelest E."/>
            <person name="Sherlock G."/>
            <person name="Sophianopoulou V."/>
            <person name="Squina F.M."/>
            <person name="Sun H."/>
            <person name="Susca A."/>
            <person name="Todd R.B."/>
            <person name="Tsang A."/>
            <person name="Unkles S.E."/>
            <person name="van de Wiele N."/>
            <person name="van Rossen-Uffink D."/>
            <person name="Oliveira J.V."/>
            <person name="Vesth T.C."/>
            <person name="Visser J."/>
            <person name="Yu J.-H."/>
            <person name="Zhou M."/>
            <person name="Andersen M.R."/>
            <person name="Archer D.B."/>
            <person name="Baker S.E."/>
            <person name="Benoit I."/>
            <person name="Brakhage A.A."/>
            <person name="Braus G.H."/>
            <person name="Fischer R."/>
            <person name="Frisvad J.C."/>
            <person name="Goldman G.H."/>
            <person name="Houbraken J."/>
            <person name="Oakley B."/>
            <person name="Pocsi I."/>
            <person name="Scazzocchio C."/>
            <person name="Seiboth B."/>
            <person name="vanKuyk P.A."/>
            <person name="Wortman J."/>
            <person name="Dyer P.S."/>
            <person name="Grigoriev I.V."/>
        </authorList>
    </citation>
    <scope>NUCLEOTIDE SEQUENCE [LARGE SCALE GENOMIC DNA]</scope>
    <source>
        <strain evidence="4">CBS 106.47</strain>
    </source>
</reference>
<proteinExistence type="predicted"/>
<evidence type="ECO:0000256" key="2">
    <source>
        <dbReference type="SAM" id="Phobius"/>
    </source>
</evidence>
<feature type="compositionally biased region" description="Basic residues" evidence="1">
    <location>
        <begin position="84"/>
        <end position="99"/>
    </location>
</feature>
<accession>A0A1M3TYG0</accession>
<keyword evidence="2" id="KW-0812">Transmembrane</keyword>
<sequence>MHDLVVTYSSNCIFFSPCLSLCTSLILTMYISLHSIRHLVPPLFHRPELNHRIRHEGYVATATAAAAAAKIRINKTTKTSSMNKRNREKKKRRRGMNTY</sequence>
<dbReference type="AlphaFoldDB" id="A0A1M3TYG0"/>
<dbReference type="VEuPathDB" id="FungiDB:ASPFODRAFT_234834"/>